<evidence type="ECO:0000259" key="2">
    <source>
        <dbReference type="Pfam" id="PF00963"/>
    </source>
</evidence>
<keyword evidence="4" id="KW-1185">Reference proteome</keyword>
<feature type="signal peptide" evidence="1">
    <location>
        <begin position="1"/>
        <end position="17"/>
    </location>
</feature>
<dbReference type="OrthoDB" id="2690990at2"/>
<dbReference type="Proteomes" id="UP000242310">
    <property type="component" value="Unassembled WGS sequence"/>
</dbReference>
<keyword evidence="1" id="KW-0732">Signal</keyword>
<dbReference type="InterPro" id="IPR002102">
    <property type="entry name" value="Cohesin_dom"/>
</dbReference>
<dbReference type="Pfam" id="PF00963">
    <property type="entry name" value="Cohesin"/>
    <property type="match status" value="1"/>
</dbReference>
<gene>
    <name evidence="3" type="ORF">B0H94_10433</name>
</gene>
<dbReference type="SUPFAM" id="SSF49384">
    <property type="entry name" value="Carbohydrate-binding domain"/>
    <property type="match status" value="1"/>
</dbReference>
<evidence type="ECO:0000313" key="3">
    <source>
        <dbReference type="EMBL" id="PSL48433.1"/>
    </source>
</evidence>
<comment type="caution">
    <text evidence="3">The sequence shown here is derived from an EMBL/GenBank/DDBJ whole genome shotgun (WGS) entry which is preliminary data.</text>
</comment>
<dbReference type="AlphaFoldDB" id="A0A2P8HQD0"/>
<evidence type="ECO:0000313" key="4">
    <source>
        <dbReference type="Proteomes" id="UP000242310"/>
    </source>
</evidence>
<name>A0A2P8HQD0_9BACI</name>
<dbReference type="Gene3D" id="2.60.40.680">
    <property type="match status" value="1"/>
</dbReference>
<dbReference type="EMBL" id="PYAV01000004">
    <property type="protein sequence ID" value="PSL48433.1"/>
    <property type="molecule type" value="Genomic_DNA"/>
</dbReference>
<sequence>MKKRWAGWLGASTAAIAAGALLVTAGGDTDETAKAGESSPALTASTVYEENRRSIFTVHIYAEDVQNMAGGELELSYDPDVLAAREFERGSRLAEEDFLFEDDNLEDAGDGQIRAAWANDTGISGSEKIASIEFRLMESEGQTSLNLNGSELYNENAEQMDPALIHGQVRPFDGTEMEETEAAGPDKAWDITLTAPVDPSTVATENIHVWHEGDDHEVPVTFDVSDDRKSFSVSGRDGFDAGDYTMYIEPFITSENGDVLEEAVKFPFTIED</sequence>
<accession>A0A2P8HQD0</accession>
<dbReference type="CDD" id="cd08547">
    <property type="entry name" value="Type_II_cohesin"/>
    <property type="match status" value="1"/>
</dbReference>
<dbReference type="RefSeq" id="WP_106588005.1">
    <property type="nucleotide sequence ID" value="NZ_PYAV01000004.1"/>
</dbReference>
<organism evidence="3 4">
    <name type="scientific">Salsuginibacillus halophilus</name>
    <dbReference type="NCBI Taxonomy" id="517424"/>
    <lineage>
        <taxon>Bacteria</taxon>
        <taxon>Bacillati</taxon>
        <taxon>Bacillota</taxon>
        <taxon>Bacilli</taxon>
        <taxon>Bacillales</taxon>
        <taxon>Bacillaceae</taxon>
        <taxon>Salsuginibacillus</taxon>
    </lineage>
</organism>
<feature type="domain" description="Cohesin" evidence="2">
    <location>
        <begin position="54"/>
        <end position="169"/>
    </location>
</feature>
<reference evidence="3 4" key="1">
    <citation type="submission" date="2018-03" db="EMBL/GenBank/DDBJ databases">
        <title>Genomic Encyclopedia of Type Strains, Phase III (KMG-III): the genomes of soil and plant-associated and newly described type strains.</title>
        <authorList>
            <person name="Whitman W."/>
        </authorList>
    </citation>
    <scope>NUCLEOTIDE SEQUENCE [LARGE SCALE GENOMIC DNA]</scope>
    <source>
        <strain evidence="3 4">CGMCC 1.07653</strain>
    </source>
</reference>
<proteinExistence type="predicted"/>
<protein>
    <submittedName>
        <fullName evidence="3">Cohesin domain-containing protein</fullName>
    </submittedName>
</protein>
<evidence type="ECO:0000256" key="1">
    <source>
        <dbReference type="SAM" id="SignalP"/>
    </source>
</evidence>
<dbReference type="InterPro" id="IPR008965">
    <property type="entry name" value="CBM2/CBM3_carb-bd_dom_sf"/>
</dbReference>
<dbReference type="GO" id="GO:0000272">
    <property type="term" value="P:polysaccharide catabolic process"/>
    <property type="evidence" value="ECO:0007669"/>
    <property type="project" value="InterPro"/>
</dbReference>
<feature type="chain" id="PRO_5039664471" evidence="1">
    <location>
        <begin position="18"/>
        <end position="272"/>
    </location>
</feature>
<dbReference type="GO" id="GO:0030246">
    <property type="term" value="F:carbohydrate binding"/>
    <property type="evidence" value="ECO:0007669"/>
    <property type="project" value="InterPro"/>
</dbReference>